<dbReference type="PANTHER" id="PTHR12592:SF0">
    <property type="entry name" value="ATP-DEPENDENT (S)-NAD(P)H-HYDRATE DEHYDRATASE"/>
    <property type="match status" value="1"/>
</dbReference>
<comment type="cofactor">
    <cofactor evidence="11">
        <name>Mg(2+)</name>
        <dbReference type="ChEBI" id="CHEBI:18420"/>
    </cofactor>
</comment>
<dbReference type="GO" id="GO:0052855">
    <property type="term" value="F:ADP-dependent NAD(P)H-hydrate dehydratase activity"/>
    <property type="evidence" value="ECO:0007669"/>
    <property type="project" value="UniProtKB-UniRule"/>
</dbReference>
<dbReference type="SUPFAM" id="SSF53613">
    <property type="entry name" value="Ribokinase-like"/>
    <property type="match status" value="1"/>
</dbReference>
<feature type="binding site" evidence="11">
    <location>
        <begin position="498"/>
        <end position="502"/>
    </location>
    <ligand>
        <name>AMP</name>
        <dbReference type="ChEBI" id="CHEBI:456215"/>
    </ligand>
</feature>
<comment type="catalytic activity">
    <reaction evidence="9 11">
        <text>(6S)-NADHX + ADP = AMP + phosphate + NADH + H(+)</text>
        <dbReference type="Rhea" id="RHEA:32223"/>
        <dbReference type="ChEBI" id="CHEBI:15378"/>
        <dbReference type="ChEBI" id="CHEBI:43474"/>
        <dbReference type="ChEBI" id="CHEBI:57945"/>
        <dbReference type="ChEBI" id="CHEBI:64074"/>
        <dbReference type="ChEBI" id="CHEBI:456215"/>
        <dbReference type="ChEBI" id="CHEBI:456216"/>
        <dbReference type="EC" id="4.2.1.136"/>
    </reaction>
</comment>
<proteinExistence type="inferred from homology"/>
<dbReference type="InterPro" id="IPR004443">
    <property type="entry name" value="YjeF_N_dom"/>
</dbReference>
<dbReference type="GO" id="GO:0110051">
    <property type="term" value="P:metabolite repair"/>
    <property type="evidence" value="ECO:0007669"/>
    <property type="project" value="TreeGrafter"/>
</dbReference>
<feature type="binding site" evidence="11">
    <location>
        <position position="530"/>
    </location>
    <ligand>
        <name>(6S)-NADPHX</name>
        <dbReference type="ChEBI" id="CHEBI:64076"/>
    </ligand>
</feature>
<comment type="similarity">
    <text evidence="11">Belongs to the NnrD/CARKD family.</text>
</comment>
<feature type="compositionally biased region" description="Pro residues" evidence="13">
    <location>
        <begin position="273"/>
        <end position="284"/>
    </location>
</feature>
<evidence type="ECO:0000313" key="16">
    <source>
        <dbReference type="EMBL" id="PWK37135.1"/>
    </source>
</evidence>
<name>A0A316EZ33_9BURK</name>
<comment type="subunit">
    <text evidence="11">Homotetramer.</text>
</comment>
<keyword evidence="12" id="KW-0630">Potassium</keyword>
<dbReference type="Pfam" id="PF03853">
    <property type="entry name" value="YjeF_N"/>
    <property type="match status" value="1"/>
</dbReference>
<keyword evidence="16" id="KW-0808">Transferase</keyword>
<feature type="region of interest" description="Disordered" evidence="13">
    <location>
        <begin position="273"/>
        <end position="299"/>
    </location>
</feature>
<feature type="binding site" evidence="12">
    <location>
        <position position="219"/>
    </location>
    <ligand>
        <name>(6S)-NADPHX</name>
        <dbReference type="ChEBI" id="CHEBI:64076"/>
    </ligand>
</feature>
<keyword evidence="16" id="KW-0418">Kinase</keyword>
<comment type="function">
    <text evidence="12">Catalyzes the epimerization of the S- and R-forms of NAD(P)HX, a damaged form of NAD(P)H that is a result of enzymatic or heat-dependent hydration. This is a prerequisite for the S-specific NAD(P)H-hydrate dehydratase to allow the repair of both epimers of NAD(P)HX.</text>
</comment>
<evidence type="ECO:0000256" key="8">
    <source>
        <dbReference type="ARBA" id="ARBA00025153"/>
    </source>
</evidence>
<dbReference type="EC" id="4.2.1.136" evidence="11"/>
<evidence type="ECO:0000256" key="10">
    <source>
        <dbReference type="ARBA" id="ARBA00049209"/>
    </source>
</evidence>
<dbReference type="HAMAP" id="MF_01966">
    <property type="entry name" value="NADHX_epimerase"/>
    <property type="match status" value="1"/>
</dbReference>
<dbReference type="InterPro" id="IPR000631">
    <property type="entry name" value="CARKD"/>
</dbReference>
<keyword evidence="7 11" id="KW-0456">Lyase</keyword>
<dbReference type="SUPFAM" id="SSF64153">
    <property type="entry name" value="YjeF N-terminal domain-like"/>
    <property type="match status" value="1"/>
</dbReference>
<feature type="binding site" evidence="11">
    <location>
        <position position="461"/>
    </location>
    <ligand>
        <name>(6S)-NADPHX</name>
        <dbReference type="ChEBI" id="CHEBI:64076"/>
    </ligand>
</feature>
<dbReference type="HAMAP" id="MF_01965">
    <property type="entry name" value="NADHX_dehydratase"/>
    <property type="match status" value="1"/>
</dbReference>
<comment type="similarity">
    <text evidence="2">In the C-terminal section; belongs to the NnrD/CARKD family.</text>
</comment>
<dbReference type="GO" id="GO:0052856">
    <property type="term" value="F:NAD(P)HX epimerase activity"/>
    <property type="evidence" value="ECO:0007669"/>
    <property type="project" value="UniProtKB-UniRule"/>
</dbReference>
<comment type="catalytic activity">
    <reaction evidence="10 11">
        <text>(6S)-NADPHX + ADP = AMP + phosphate + NADPH + H(+)</text>
        <dbReference type="Rhea" id="RHEA:32235"/>
        <dbReference type="ChEBI" id="CHEBI:15378"/>
        <dbReference type="ChEBI" id="CHEBI:43474"/>
        <dbReference type="ChEBI" id="CHEBI:57783"/>
        <dbReference type="ChEBI" id="CHEBI:64076"/>
        <dbReference type="ChEBI" id="CHEBI:456215"/>
        <dbReference type="ChEBI" id="CHEBI:456216"/>
        <dbReference type="EC" id="4.2.1.136"/>
    </reaction>
</comment>
<dbReference type="GO" id="GO:0016301">
    <property type="term" value="F:kinase activity"/>
    <property type="evidence" value="ECO:0007669"/>
    <property type="project" value="UniProtKB-KW"/>
</dbReference>
<evidence type="ECO:0000256" key="12">
    <source>
        <dbReference type="HAMAP-Rule" id="MF_01966"/>
    </source>
</evidence>
<evidence type="ECO:0000259" key="15">
    <source>
        <dbReference type="PROSITE" id="PS51385"/>
    </source>
</evidence>
<keyword evidence="5 11" id="KW-0521">NADP</keyword>
<reference evidence="16 17" key="1">
    <citation type="submission" date="2018-05" db="EMBL/GenBank/DDBJ databases">
        <title>Genomic Encyclopedia of Type Strains, Phase IV (KMG-V): Genome sequencing to study the core and pangenomes of soil and plant-associated prokaryotes.</title>
        <authorList>
            <person name="Whitman W."/>
        </authorList>
    </citation>
    <scope>NUCLEOTIDE SEQUENCE [LARGE SCALE GENOMIC DNA]</scope>
    <source>
        <strain evidence="16 17">SLV-132</strain>
    </source>
</reference>
<feature type="region of interest" description="Disordered" evidence="13">
    <location>
        <begin position="1"/>
        <end position="27"/>
    </location>
</feature>
<keyword evidence="12" id="KW-0413">Isomerase</keyword>
<dbReference type="NCBIfam" id="TIGR00197">
    <property type="entry name" value="yjeF_nterm"/>
    <property type="match status" value="1"/>
</dbReference>
<evidence type="ECO:0000256" key="2">
    <source>
        <dbReference type="ARBA" id="ARBA00009524"/>
    </source>
</evidence>
<dbReference type="GO" id="GO:0046872">
    <property type="term" value="F:metal ion binding"/>
    <property type="evidence" value="ECO:0007669"/>
    <property type="project" value="UniProtKB-KW"/>
</dbReference>
<feature type="binding site" evidence="11">
    <location>
        <position position="402"/>
    </location>
    <ligand>
        <name>(6S)-NADPHX</name>
        <dbReference type="ChEBI" id="CHEBI:64076"/>
    </ligand>
</feature>
<dbReference type="CDD" id="cd01171">
    <property type="entry name" value="YXKO-related"/>
    <property type="match status" value="1"/>
</dbReference>
<evidence type="ECO:0000256" key="11">
    <source>
        <dbReference type="HAMAP-Rule" id="MF_01965"/>
    </source>
</evidence>
<comment type="function">
    <text evidence="8">Bifunctional enzyme that catalyzes the epimerization of the S- and R-forms of NAD(P)HX and the dehydration of the S-form of NAD(P)HX at the expense of ADP, which is converted to AMP. This allows the repair of both epimers of NAD(P)HX, a damaged form of NAD(P)H that is a result of enzymatic or heat-dependent hydration.</text>
</comment>
<dbReference type="Gene3D" id="3.40.50.10260">
    <property type="entry name" value="YjeF N-terminal domain"/>
    <property type="match status" value="1"/>
</dbReference>
<keyword evidence="6 11" id="KW-0520">NAD</keyword>
<feature type="binding site" evidence="12">
    <location>
        <position position="116"/>
    </location>
    <ligand>
        <name>K(+)</name>
        <dbReference type="ChEBI" id="CHEBI:29103"/>
    </ligand>
</feature>
<feature type="compositionally biased region" description="Low complexity" evidence="13">
    <location>
        <begin position="285"/>
        <end position="299"/>
    </location>
</feature>
<evidence type="ECO:0000256" key="6">
    <source>
        <dbReference type="ARBA" id="ARBA00023027"/>
    </source>
</evidence>
<evidence type="ECO:0000256" key="7">
    <source>
        <dbReference type="ARBA" id="ARBA00023239"/>
    </source>
</evidence>
<evidence type="ECO:0000256" key="5">
    <source>
        <dbReference type="ARBA" id="ARBA00022857"/>
    </source>
</evidence>
<feature type="domain" description="YjeF C-terminal" evidence="14">
    <location>
        <begin position="311"/>
        <end position="590"/>
    </location>
</feature>
<dbReference type="Pfam" id="PF01256">
    <property type="entry name" value="Carb_kinase"/>
    <property type="match status" value="1"/>
</dbReference>
<evidence type="ECO:0000256" key="3">
    <source>
        <dbReference type="ARBA" id="ARBA00022741"/>
    </source>
</evidence>
<feature type="binding site" evidence="11">
    <location>
        <position position="529"/>
    </location>
    <ligand>
        <name>AMP</name>
        <dbReference type="ChEBI" id="CHEBI:456215"/>
    </ligand>
</feature>
<feature type="binding site" evidence="12">
    <location>
        <position position="222"/>
    </location>
    <ligand>
        <name>K(+)</name>
        <dbReference type="ChEBI" id="CHEBI:29103"/>
    </ligand>
</feature>
<dbReference type="Proteomes" id="UP000245754">
    <property type="component" value="Unassembled WGS sequence"/>
</dbReference>
<comment type="catalytic activity">
    <reaction evidence="12">
        <text>(6R)-NADPHX = (6S)-NADPHX</text>
        <dbReference type="Rhea" id="RHEA:32227"/>
        <dbReference type="ChEBI" id="CHEBI:64076"/>
        <dbReference type="ChEBI" id="CHEBI:64077"/>
        <dbReference type="EC" id="5.1.99.6"/>
    </reaction>
</comment>
<dbReference type="Gene3D" id="3.40.1190.20">
    <property type="match status" value="1"/>
</dbReference>
<evidence type="ECO:0000256" key="13">
    <source>
        <dbReference type="SAM" id="MobiDB-lite"/>
    </source>
</evidence>
<organism evidence="16 17">
    <name type="scientific">Cupriavidus plantarum</name>
    <dbReference type="NCBI Taxonomy" id="942865"/>
    <lineage>
        <taxon>Bacteria</taxon>
        <taxon>Pseudomonadati</taxon>
        <taxon>Pseudomonadota</taxon>
        <taxon>Betaproteobacteria</taxon>
        <taxon>Burkholderiales</taxon>
        <taxon>Burkholderiaceae</taxon>
        <taxon>Cupriavidus</taxon>
    </lineage>
</organism>
<dbReference type="RefSeq" id="WP_109580894.1">
    <property type="nucleotide sequence ID" value="NZ_QGGT01000001.1"/>
</dbReference>
<feature type="binding site" evidence="12">
    <location>
        <begin position="190"/>
        <end position="196"/>
    </location>
    <ligand>
        <name>(6S)-NADPHX</name>
        <dbReference type="ChEBI" id="CHEBI:64076"/>
    </ligand>
</feature>
<dbReference type="InterPro" id="IPR029056">
    <property type="entry name" value="Ribokinase-like"/>
</dbReference>
<dbReference type="PROSITE" id="PS51383">
    <property type="entry name" value="YJEF_C_3"/>
    <property type="match status" value="1"/>
</dbReference>
<dbReference type="GO" id="GO:0005524">
    <property type="term" value="F:ATP binding"/>
    <property type="evidence" value="ECO:0007669"/>
    <property type="project" value="UniProtKB-KW"/>
</dbReference>
<comment type="similarity">
    <text evidence="1">In the N-terminal section; belongs to the NnrE/AIBP family.</text>
</comment>
<evidence type="ECO:0000259" key="14">
    <source>
        <dbReference type="PROSITE" id="PS51383"/>
    </source>
</evidence>
<sequence length="596" mass="59690">MNTTTTASASASASANSTASTGSTTATVGDAPAVTEAWITLDPLGQVGQVGGLGQPSAQACTPLYDVATLRAIEQAGLNSLPPFTLMARAGTAAADWVVRHAPAGKILCLAGAGNNGGDALVAATRLHQSGRRVEAWLTGAPDRLPPDAARAWAEARAAGVPVLAMPQDETAALPPWPADCEAIVDGLLGIGLNRPAQGQAARWIGHINASGVPVFALDVPSGLFADTGAGQPAVRAQRTLTFLAAKPGLLTLDGRDCAGEIDIAPLGLPYPPADASVPAPPPAQSSSSPALTPQPATQAPTRLPIAIVNQPAAFAAALPKRDHAANKGHFGQLAVIGGGTGMTGAPLLGARAALYLGAGRVHIGYLADNAPSADLMHPELMLHPLDNVNTAAMTAIVIGPGMGTSPHSAAALATLLDAAMNADEKPALVLDADALNVLASDKALSQRLIASGLPTVLTPHPLEAARLLGTTVTDVQRDRLRAAKAMAAQWQAVVVLKGSGTLIATPDNTAPLAINPTGNAALATAGTGDVLAGMTGAFLAQGMTPHAAACAAVWIHGRAADAFVAAGMGPAGMTASELYAPARQILNALLRGDPA</sequence>
<evidence type="ECO:0000256" key="9">
    <source>
        <dbReference type="ARBA" id="ARBA00048238"/>
    </source>
</evidence>
<keyword evidence="17" id="KW-1185">Reference proteome</keyword>
<dbReference type="NCBIfam" id="TIGR00196">
    <property type="entry name" value="yjeF_cterm"/>
    <property type="match status" value="1"/>
</dbReference>
<protein>
    <recommendedName>
        <fullName evidence="11 12">Multifunctional fusion protein</fullName>
    </recommendedName>
    <domain>
        <recommendedName>
            <fullName evidence="11">ADP-dependent (S)-NAD(P)H-hydrate dehydratase</fullName>
            <ecNumber evidence="11">4.2.1.136</ecNumber>
        </recommendedName>
        <alternativeName>
            <fullName evidence="11">ADP-dependent NAD(P)HX dehydratase</fullName>
        </alternativeName>
    </domain>
    <domain>
        <recommendedName>
            <fullName evidence="12">NAD(P)H-hydrate epimerase</fullName>
            <ecNumber evidence="12">5.1.99.6</ecNumber>
        </recommendedName>
        <alternativeName>
            <fullName evidence="12">NAD(P)HX epimerase</fullName>
        </alternativeName>
    </domain>
</protein>
<keyword evidence="4 11" id="KW-0067">ATP-binding</keyword>
<evidence type="ECO:0000256" key="4">
    <source>
        <dbReference type="ARBA" id="ARBA00022840"/>
    </source>
</evidence>
<keyword evidence="12" id="KW-0479">Metal-binding</keyword>
<dbReference type="AlphaFoldDB" id="A0A316EZ33"/>
<dbReference type="GO" id="GO:0046496">
    <property type="term" value="P:nicotinamide nucleotide metabolic process"/>
    <property type="evidence" value="ECO:0007669"/>
    <property type="project" value="UniProtKB-UniRule"/>
</dbReference>
<dbReference type="EMBL" id="QGGT01000001">
    <property type="protein sequence ID" value="PWK37135.1"/>
    <property type="molecule type" value="Genomic_DNA"/>
</dbReference>
<dbReference type="EC" id="5.1.99.6" evidence="12"/>
<evidence type="ECO:0000313" key="17">
    <source>
        <dbReference type="Proteomes" id="UP000245754"/>
    </source>
</evidence>
<comment type="caution">
    <text evidence="12">Lacks conserved residue(s) required for the propagation of feature annotation.</text>
</comment>
<feature type="binding site" evidence="12">
    <location>
        <begin position="115"/>
        <end position="119"/>
    </location>
    <ligand>
        <name>(6S)-NADPHX</name>
        <dbReference type="ChEBI" id="CHEBI:64076"/>
    </ligand>
</feature>
<comment type="cofactor">
    <cofactor evidence="12">
        <name>K(+)</name>
        <dbReference type="ChEBI" id="CHEBI:29103"/>
    </cofactor>
    <text evidence="12">Binds 1 potassium ion per subunit.</text>
</comment>
<dbReference type="PANTHER" id="PTHR12592">
    <property type="entry name" value="ATP-DEPENDENT (S)-NAD(P)H-HYDRATE DEHYDRATASE FAMILY MEMBER"/>
    <property type="match status" value="1"/>
</dbReference>
<comment type="function">
    <text evidence="11">Catalyzes the dehydration of the S-form of NAD(P)HX at the expense of ADP, which is converted to AMP. Together with NAD(P)HX epimerase, which catalyzes the epimerization of the S- and R-forms, the enzyme allows the repair of both epimers of NAD(P)HX, a damaged form of NAD(P)H that is a result of enzymatic or heat-dependent hydration.</text>
</comment>
<dbReference type="PROSITE" id="PS51385">
    <property type="entry name" value="YJEF_N"/>
    <property type="match status" value="1"/>
</dbReference>
<dbReference type="InterPro" id="IPR036652">
    <property type="entry name" value="YjeF_N_dom_sf"/>
</dbReference>
<comment type="similarity">
    <text evidence="12">Belongs to the NnrE/AIBP family.</text>
</comment>
<accession>A0A316EZ33</accession>
<feature type="binding site" evidence="11">
    <location>
        <position position="346"/>
    </location>
    <ligand>
        <name>(6S)-NADPHX</name>
        <dbReference type="ChEBI" id="CHEBI:64076"/>
    </ligand>
</feature>
<gene>
    <name evidence="12" type="primary">nnrE</name>
    <name evidence="11" type="synonym">nnrD</name>
    <name evidence="16" type="ORF">C7419_1011017</name>
</gene>
<feature type="binding site" evidence="12">
    <location>
        <position position="186"/>
    </location>
    <ligand>
        <name>K(+)</name>
        <dbReference type="ChEBI" id="CHEBI:29103"/>
    </ligand>
</feature>
<keyword evidence="3 11" id="KW-0547">Nucleotide-binding</keyword>
<comment type="catalytic activity">
    <reaction evidence="12">
        <text>(6R)-NADHX = (6S)-NADHX</text>
        <dbReference type="Rhea" id="RHEA:32215"/>
        <dbReference type="ChEBI" id="CHEBI:64074"/>
        <dbReference type="ChEBI" id="CHEBI:64075"/>
        <dbReference type="EC" id="5.1.99.6"/>
    </reaction>
</comment>
<comment type="caution">
    <text evidence="16">The sequence shown here is derived from an EMBL/GenBank/DDBJ whole genome shotgun (WGS) entry which is preliminary data.</text>
</comment>
<feature type="domain" description="YjeF N-terminal" evidence="15">
    <location>
        <begin position="70"/>
        <end position="275"/>
    </location>
</feature>
<evidence type="ECO:0000256" key="1">
    <source>
        <dbReference type="ARBA" id="ARBA00006001"/>
    </source>
</evidence>